<evidence type="ECO:0000259" key="1">
    <source>
        <dbReference type="Pfam" id="PF00646"/>
    </source>
</evidence>
<feature type="domain" description="F-box" evidence="1">
    <location>
        <begin position="11"/>
        <end position="51"/>
    </location>
</feature>
<reference evidence="2" key="1">
    <citation type="submission" date="2019-03" db="EMBL/GenBank/DDBJ databases">
        <title>WGS assembly of Setaria viridis.</title>
        <authorList>
            <person name="Huang P."/>
            <person name="Jenkins J."/>
            <person name="Grimwood J."/>
            <person name="Barry K."/>
            <person name="Healey A."/>
            <person name="Mamidi S."/>
            <person name="Sreedasyam A."/>
            <person name="Shu S."/>
            <person name="Feldman M."/>
            <person name="Wu J."/>
            <person name="Yu Y."/>
            <person name="Chen C."/>
            <person name="Johnson J."/>
            <person name="Rokhsar D."/>
            <person name="Baxter I."/>
            <person name="Schmutz J."/>
            <person name="Brutnell T."/>
            <person name="Kellogg E."/>
        </authorList>
    </citation>
    <scope>NUCLEOTIDE SEQUENCE [LARGE SCALE GENOMIC DNA]</scope>
</reference>
<protein>
    <recommendedName>
        <fullName evidence="1">F-box domain-containing protein</fullName>
    </recommendedName>
</protein>
<gene>
    <name evidence="2" type="ORF">SEVIR_2G020600v2</name>
</gene>
<keyword evidence="3" id="KW-1185">Reference proteome</keyword>
<dbReference type="EMBL" id="CM016553">
    <property type="protein sequence ID" value="TKW30208.1"/>
    <property type="molecule type" value="Genomic_DNA"/>
</dbReference>
<dbReference type="InterPro" id="IPR036047">
    <property type="entry name" value="F-box-like_dom_sf"/>
</dbReference>
<dbReference type="AlphaFoldDB" id="A0A4U6VKR2"/>
<organism evidence="2 3">
    <name type="scientific">Setaria viridis</name>
    <name type="common">Green bristlegrass</name>
    <name type="synonym">Setaria italica subsp. viridis</name>
    <dbReference type="NCBI Taxonomy" id="4556"/>
    <lineage>
        <taxon>Eukaryota</taxon>
        <taxon>Viridiplantae</taxon>
        <taxon>Streptophyta</taxon>
        <taxon>Embryophyta</taxon>
        <taxon>Tracheophyta</taxon>
        <taxon>Spermatophyta</taxon>
        <taxon>Magnoliopsida</taxon>
        <taxon>Liliopsida</taxon>
        <taxon>Poales</taxon>
        <taxon>Poaceae</taxon>
        <taxon>PACMAD clade</taxon>
        <taxon>Panicoideae</taxon>
        <taxon>Panicodae</taxon>
        <taxon>Paniceae</taxon>
        <taxon>Cenchrinae</taxon>
        <taxon>Setaria</taxon>
    </lineage>
</organism>
<dbReference type="Gramene" id="TKW30208">
    <property type="protein sequence ID" value="TKW30208"/>
    <property type="gene ID" value="SEVIR_2G020600v2"/>
</dbReference>
<evidence type="ECO:0000313" key="3">
    <source>
        <dbReference type="Proteomes" id="UP000298652"/>
    </source>
</evidence>
<sequence>MAAPPPPLPWLHNVLVEEILVRLPPDDPASLLRVAFACKRFARLVSGPGFRARFRGFHSTGAHAGLPLRRRLPLRHPRDH</sequence>
<evidence type="ECO:0000313" key="2">
    <source>
        <dbReference type="EMBL" id="TKW30208.1"/>
    </source>
</evidence>
<dbReference type="PANTHER" id="PTHR32133:SF386">
    <property type="entry name" value="F-BOX DOMAIN-CONTAINING PROTEIN"/>
    <property type="match status" value="1"/>
</dbReference>
<dbReference type="SUPFAM" id="SSF81383">
    <property type="entry name" value="F-box domain"/>
    <property type="match status" value="1"/>
</dbReference>
<accession>A0A4U6VKR2</accession>
<dbReference type="Pfam" id="PF00646">
    <property type="entry name" value="F-box"/>
    <property type="match status" value="1"/>
</dbReference>
<proteinExistence type="predicted"/>
<dbReference type="InterPro" id="IPR001810">
    <property type="entry name" value="F-box_dom"/>
</dbReference>
<name>A0A4U6VKR2_SETVI</name>
<dbReference type="PANTHER" id="PTHR32133">
    <property type="entry name" value="OS07G0120400 PROTEIN"/>
    <property type="match status" value="1"/>
</dbReference>
<dbReference type="Proteomes" id="UP000298652">
    <property type="component" value="Chromosome 2"/>
</dbReference>